<keyword evidence="3" id="KW-0732">Signal</keyword>
<evidence type="ECO:0000256" key="6">
    <source>
        <dbReference type="ARBA" id="ARBA00023180"/>
    </source>
</evidence>
<keyword evidence="5" id="KW-0472">Membrane</keyword>
<evidence type="ECO:0000256" key="4">
    <source>
        <dbReference type="ARBA" id="ARBA00022989"/>
    </source>
</evidence>
<evidence type="ECO:0000313" key="8">
    <source>
        <dbReference type="Proteomes" id="UP000011777"/>
    </source>
</evidence>
<keyword evidence="6" id="KW-0325">Glycoprotein</keyword>
<protein>
    <recommendedName>
        <fullName evidence="9">F-box domain-containing protein</fullName>
    </recommendedName>
</protein>
<evidence type="ECO:0000256" key="5">
    <source>
        <dbReference type="ARBA" id="ARBA00023136"/>
    </source>
</evidence>
<dbReference type="HOGENOM" id="CLU_021918_0_0_1"/>
<name>M3HIZ5_CANMX</name>
<comment type="subcellular location">
    <subcellularLocation>
        <location evidence="1">Membrane</location>
    </subcellularLocation>
</comment>
<dbReference type="InterPro" id="IPR032675">
    <property type="entry name" value="LRR_dom_sf"/>
</dbReference>
<dbReference type="PANTHER" id="PTHR48063">
    <property type="entry name" value="LRR RECEPTOR-LIKE KINASE"/>
    <property type="match status" value="1"/>
</dbReference>
<dbReference type="GO" id="GO:0016020">
    <property type="term" value="C:membrane"/>
    <property type="evidence" value="ECO:0007669"/>
    <property type="project" value="UniProtKB-SubCell"/>
</dbReference>
<evidence type="ECO:0000256" key="3">
    <source>
        <dbReference type="ARBA" id="ARBA00022729"/>
    </source>
</evidence>
<dbReference type="Proteomes" id="UP000011777">
    <property type="component" value="Unassembled WGS sequence"/>
</dbReference>
<dbReference type="Gene3D" id="3.80.10.10">
    <property type="entry name" value="Ribonuclease Inhibitor"/>
    <property type="match status" value="1"/>
</dbReference>
<sequence length="721" mass="84420">MSSFGSLHSLPDDIIDIIFSYLPVSHLHILTDSPNIRDIAYRNIYSSVIVSRDTKKQPLWQTPNHFTIGEEFKNCDIIEVRDCFELLETLREHDIRSPPRMIYFSDPMDVILLHRLDPGFLESCKVGISLGDISDRESVLRGSWLDECGYDIYEIRDFWPKNEQYHGINTMWFENIRKLQINTTNINFLNFFRQFSFKNLRVLDILNEIPYGYVKCLPQNLKKLSCILTADPMLYGKMVVDRYFPPRLASLKVEFKGKIFGKFIIDELSKLTELEIRNDMIHYEVVIPKSVKILKFYGLPNFSISVWSNLDSVEWHLDESKHPSNDFELLCNKLFNSESISSLKIYLDLKSSEFYPGSYFGKFWSISNSKIYSKRLKLSITVLSKPDTPSDYLENKTSSDEFDIVQYQEALDVYFHSMRMPTSGDRLPDHVERSLYCHLAYNGVVKENLIGHVNEVNTKPPLTLKDITMETFQLLYTKFGLTNLRYLSVSDYPGKYLIFEFPPSVTELELKGDISHQNFGRLCFSENLEKLVLQSIKFQWWPNLPKLRKLKIDYTDLDPTYLQSLPNTLEYLDLSRNHLNLHLLDLRHLVNLKYLNLSSVRYGGQFSLSKLPKSITHLYLCRLYNIQVVGKFARFENLQELDISERTFVKFVTIDDKYFGPNIRYFSCYANDISGSFFRDFLFPELATKSKFRKAIISGNPPRQLEINEENAVAEYLIEYR</sequence>
<dbReference type="PANTHER" id="PTHR48063:SF112">
    <property type="entry name" value="RECEPTOR LIKE PROTEIN 30-LIKE"/>
    <property type="match status" value="1"/>
</dbReference>
<keyword evidence="8" id="KW-1185">Reference proteome</keyword>
<accession>M3HIZ5</accession>
<dbReference type="AlphaFoldDB" id="M3HIZ5"/>
<keyword evidence="4" id="KW-1133">Transmembrane helix</keyword>
<evidence type="ECO:0000256" key="2">
    <source>
        <dbReference type="ARBA" id="ARBA00022692"/>
    </source>
</evidence>
<dbReference type="PROSITE" id="PS51450">
    <property type="entry name" value="LRR"/>
    <property type="match status" value="1"/>
</dbReference>
<evidence type="ECO:0000313" key="7">
    <source>
        <dbReference type="EMBL" id="EMG47342.1"/>
    </source>
</evidence>
<keyword evidence="2" id="KW-0812">Transmembrane</keyword>
<organism evidence="7 8">
    <name type="scientific">Candida maltosa (strain Xu316)</name>
    <name type="common">Yeast</name>
    <dbReference type="NCBI Taxonomy" id="1245528"/>
    <lineage>
        <taxon>Eukaryota</taxon>
        <taxon>Fungi</taxon>
        <taxon>Dikarya</taxon>
        <taxon>Ascomycota</taxon>
        <taxon>Saccharomycotina</taxon>
        <taxon>Pichiomycetes</taxon>
        <taxon>Debaryomycetaceae</taxon>
        <taxon>Candida/Lodderomyces clade</taxon>
        <taxon>Candida</taxon>
    </lineage>
</organism>
<proteinExistence type="predicted"/>
<evidence type="ECO:0008006" key="9">
    <source>
        <dbReference type="Google" id="ProtNLM"/>
    </source>
</evidence>
<dbReference type="EMBL" id="AOGT01001614">
    <property type="protein sequence ID" value="EMG47342.1"/>
    <property type="molecule type" value="Genomic_DNA"/>
</dbReference>
<dbReference type="InterPro" id="IPR001611">
    <property type="entry name" value="Leu-rich_rpt"/>
</dbReference>
<reference evidence="7 8" key="1">
    <citation type="submission" date="2013-02" db="EMBL/GenBank/DDBJ databases">
        <title>Genome sequence of Candida maltosa Xu316, a potential industrial strain for xylitol and ethanol production.</title>
        <authorList>
            <person name="Yu J."/>
            <person name="Wang Q."/>
            <person name="Geng X."/>
            <person name="Bao W."/>
            <person name="He P."/>
            <person name="Cai J."/>
        </authorList>
    </citation>
    <scope>NUCLEOTIDE SEQUENCE [LARGE SCALE GENOMIC DNA]</scope>
    <source>
        <strain evidence="8">Xu316</strain>
    </source>
</reference>
<comment type="caution">
    <text evidence="7">The sequence shown here is derived from an EMBL/GenBank/DDBJ whole genome shotgun (WGS) entry which is preliminary data.</text>
</comment>
<evidence type="ECO:0000256" key="1">
    <source>
        <dbReference type="ARBA" id="ARBA00004370"/>
    </source>
</evidence>
<gene>
    <name evidence="7" type="ORF">G210_2346</name>
</gene>
<dbReference type="SUPFAM" id="SSF52047">
    <property type="entry name" value="RNI-like"/>
    <property type="match status" value="1"/>
</dbReference>
<dbReference type="InterPro" id="IPR046956">
    <property type="entry name" value="RLP23-like"/>
</dbReference>